<keyword evidence="4 5" id="KW-0472">Membrane</keyword>
<feature type="transmembrane region" description="Helical" evidence="5">
    <location>
        <begin position="59"/>
        <end position="80"/>
    </location>
</feature>
<feature type="domain" description="Methylamine utilisation protein MauE" evidence="6">
    <location>
        <begin position="17"/>
        <end position="149"/>
    </location>
</feature>
<evidence type="ECO:0000313" key="8">
    <source>
        <dbReference type="Proteomes" id="UP000604117"/>
    </source>
</evidence>
<dbReference type="Pfam" id="PF07291">
    <property type="entry name" value="MauE"/>
    <property type="match status" value="1"/>
</dbReference>
<feature type="transmembrane region" description="Helical" evidence="5">
    <location>
        <begin position="87"/>
        <end position="107"/>
    </location>
</feature>
<evidence type="ECO:0000256" key="1">
    <source>
        <dbReference type="ARBA" id="ARBA00004141"/>
    </source>
</evidence>
<comment type="caution">
    <text evidence="7">The sequence shown here is derived from an EMBL/GenBank/DDBJ whole genome shotgun (WGS) entry which is preliminary data.</text>
</comment>
<sequence length="167" mass="17225">MSVTTLTSGVSWPGIRPWLGTLVRLGLAAVWLFAGAAKVGDLAGSGRAVNAYQVMPFEVAKVIGAALPFVEIALGVLLVVGLATRAAAAISAALLLVFIAGISSAWARGLSIDCGCFGSGGQLAAGQSPSYAPEIARDIGFLVLAAFLLVWPRTRLSIDRWLEGTNE</sequence>
<feature type="transmembrane region" description="Helical" evidence="5">
    <location>
        <begin position="21"/>
        <end position="39"/>
    </location>
</feature>
<evidence type="ECO:0000256" key="3">
    <source>
        <dbReference type="ARBA" id="ARBA00022989"/>
    </source>
</evidence>
<accession>A0ABQ4CQM0</accession>
<evidence type="ECO:0000313" key="7">
    <source>
        <dbReference type="EMBL" id="GIF73313.1"/>
    </source>
</evidence>
<dbReference type="RefSeq" id="WP_203713180.1">
    <property type="nucleotide sequence ID" value="NZ_BONE01000019.1"/>
</dbReference>
<keyword evidence="8" id="KW-1185">Reference proteome</keyword>
<evidence type="ECO:0000256" key="5">
    <source>
        <dbReference type="SAM" id="Phobius"/>
    </source>
</evidence>
<comment type="subcellular location">
    <subcellularLocation>
        <location evidence="1">Membrane</location>
        <topology evidence="1">Multi-pass membrane protein</topology>
    </subcellularLocation>
</comment>
<keyword evidence="3 5" id="KW-1133">Transmembrane helix</keyword>
<reference evidence="7 8" key="1">
    <citation type="submission" date="2021-01" db="EMBL/GenBank/DDBJ databases">
        <title>Whole genome shotgun sequence of Asanoa siamensis NBRC 107932.</title>
        <authorList>
            <person name="Komaki H."/>
            <person name="Tamura T."/>
        </authorList>
    </citation>
    <scope>NUCLEOTIDE SEQUENCE [LARGE SCALE GENOMIC DNA]</scope>
    <source>
        <strain evidence="7 8">NBRC 107932</strain>
    </source>
</reference>
<evidence type="ECO:0000256" key="4">
    <source>
        <dbReference type="ARBA" id="ARBA00023136"/>
    </source>
</evidence>
<dbReference type="EMBL" id="BONE01000019">
    <property type="protein sequence ID" value="GIF73313.1"/>
    <property type="molecule type" value="Genomic_DNA"/>
</dbReference>
<keyword evidence="2 5" id="KW-0812">Transmembrane</keyword>
<protein>
    <recommendedName>
        <fullName evidence="6">Methylamine utilisation protein MauE domain-containing protein</fullName>
    </recommendedName>
</protein>
<dbReference type="Proteomes" id="UP000604117">
    <property type="component" value="Unassembled WGS sequence"/>
</dbReference>
<gene>
    <name evidence="7" type="ORF">Asi02nite_28310</name>
</gene>
<name>A0ABQ4CQM0_9ACTN</name>
<organism evidence="7 8">
    <name type="scientific">Asanoa siamensis</name>
    <dbReference type="NCBI Taxonomy" id="926357"/>
    <lineage>
        <taxon>Bacteria</taxon>
        <taxon>Bacillati</taxon>
        <taxon>Actinomycetota</taxon>
        <taxon>Actinomycetes</taxon>
        <taxon>Micromonosporales</taxon>
        <taxon>Micromonosporaceae</taxon>
        <taxon>Asanoa</taxon>
    </lineage>
</organism>
<proteinExistence type="predicted"/>
<dbReference type="InterPro" id="IPR009908">
    <property type="entry name" value="Methylamine_util_MauE"/>
</dbReference>
<evidence type="ECO:0000259" key="6">
    <source>
        <dbReference type="Pfam" id="PF07291"/>
    </source>
</evidence>
<evidence type="ECO:0000256" key="2">
    <source>
        <dbReference type="ARBA" id="ARBA00022692"/>
    </source>
</evidence>